<name>A0A0F6B4N3_SALT1</name>
<dbReference type="Gene3D" id="1.20.5.1930">
    <property type="match status" value="1"/>
</dbReference>
<dbReference type="GO" id="GO:0005524">
    <property type="term" value="F:ATP binding"/>
    <property type="evidence" value="ECO:0007669"/>
    <property type="project" value="UniProtKB-UniRule"/>
</dbReference>
<dbReference type="InterPro" id="IPR003594">
    <property type="entry name" value="HATPase_dom"/>
</dbReference>
<dbReference type="InterPro" id="IPR016380">
    <property type="entry name" value="Sig_transdc_His_kin_NarX/NarQ"/>
</dbReference>
<dbReference type="FunFam" id="1.20.5.1930:FF:000003">
    <property type="entry name" value="Sensor protein"/>
    <property type="match status" value="1"/>
</dbReference>
<evidence type="ECO:0000256" key="15">
    <source>
        <dbReference type="SAM" id="Phobius"/>
    </source>
</evidence>
<accession>A0A0F6B4N3</accession>
<reference evidence="18 19" key="1">
    <citation type="journal article" date="2010" name="J. Bacteriol.">
        <title>Short-term signatures of evolutionary change in the Salmonella enterica serovar typhimurium 14028 genome.</title>
        <authorList>
            <person name="Jarvik T."/>
            <person name="Smillie C."/>
            <person name="Groisman E.A."/>
            <person name="Ochman H."/>
        </authorList>
    </citation>
    <scope>NUCLEOTIDE SEQUENCE [LARGE SCALE GENOMIC DNA]</scope>
    <source>
        <strain evidence="19">14028s / SGSC 2262</strain>
    </source>
</reference>
<sequence length="612" mass="68710">MLLTDEGGVGNVHLPRKHNYLSRTCGRSIYFKANEIAVQLNAGSTSVTVKRPVSASLAKAFFYIVLLSILSTGSALLTLTSSLRDAEAINIAGSLRMQSYRLGYDLQSRSPQINAHRQLFQHALNSPVLQNLNAWYVPQAVKTRYERLHANWLEMNSRLQDGDIAWYQTNINNYVNQIDLFVLALQHYAERKVMLVVAISLAGGIGIFTLVFFTLRRIRQQVVRPLNQLVTASQRIEHGQFAPLPLDTSLPNELGLLAKTFSQMSSELHKLYRSLEASVEEKTHDLHEAHRRLEVLYQCSQALNTSQIDVHCFRHILQIVREHDAAWYLELTVGDNWRISEGTQSPDLPMQMLPVTMQDTVYGELHWQSPNVNASTPLLNSVSTMLGRGLYFNQAQKHFQQLLLMEERATIARELHDSLAQVLSYLRIQLTLLKRAIPEDNAGAQSIMADFSRALNDAYRQLRELLTTFRLTLQQADLPSALHEMLEDLQSQTPAKLTLDCRLPTLALDAQMQVHLLQIVREAVLNAIKHANASEIAVSCVTAPDGDHTVYIRDNGIGIGEPHEPAGHYGLNIMRERAERLGGTLNFSQPSGGGTLVSISFRSSNKEESQLT</sequence>
<feature type="transmembrane region" description="Helical" evidence="15">
    <location>
        <begin position="60"/>
        <end position="79"/>
    </location>
</feature>
<evidence type="ECO:0000256" key="11">
    <source>
        <dbReference type="ARBA" id="ARBA00022989"/>
    </source>
</evidence>
<dbReference type="InterPro" id="IPR011712">
    <property type="entry name" value="Sig_transdc_His_kin_sub3_dim/P"/>
</dbReference>
<dbReference type="CDD" id="cd16917">
    <property type="entry name" value="HATPase_UhpB-NarQ-NarX-like"/>
    <property type="match status" value="1"/>
</dbReference>
<keyword evidence="12 14" id="KW-0902">Two-component regulatory system</keyword>
<dbReference type="Pfam" id="PF00672">
    <property type="entry name" value="HAMP"/>
    <property type="match status" value="1"/>
</dbReference>
<dbReference type="HOGENOM" id="CLU_000445_20_10_6"/>
<dbReference type="InterPro" id="IPR042295">
    <property type="entry name" value="NarX-like_N_sf"/>
</dbReference>
<comment type="catalytic activity">
    <reaction evidence="1 14">
        <text>ATP + protein L-histidine = ADP + protein N-phospho-L-histidine.</text>
        <dbReference type="EC" id="2.7.13.3"/>
    </reaction>
</comment>
<evidence type="ECO:0000256" key="2">
    <source>
        <dbReference type="ARBA" id="ARBA00004429"/>
    </source>
</evidence>
<evidence type="ECO:0000259" key="17">
    <source>
        <dbReference type="PROSITE" id="PS50885"/>
    </source>
</evidence>
<dbReference type="GO" id="GO:0000155">
    <property type="term" value="F:phosphorelay sensor kinase activity"/>
    <property type="evidence" value="ECO:0007669"/>
    <property type="project" value="UniProtKB-UniRule"/>
</dbReference>
<dbReference type="InterPro" id="IPR036890">
    <property type="entry name" value="HATPase_C_sf"/>
</dbReference>
<dbReference type="GO" id="GO:0046983">
    <property type="term" value="F:protein dimerization activity"/>
    <property type="evidence" value="ECO:0007669"/>
    <property type="project" value="UniProtKB-UniRule"/>
</dbReference>
<evidence type="ECO:0000256" key="14">
    <source>
        <dbReference type="PIRNR" id="PIRNR003167"/>
    </source>
</evidence>
<evidence type="ECO:0000256" key="8">
    <source>
        <dbReference type="ARBA" id="ARBA00022741"/>
    </source>
</evidence>
<keyword evidence="19" id="KW-1185">Reference proteome</keyword>
<dbReference type="Gene3D" id="3.30.565.10">
    <property type="entry name" value="Histidine kinase-like ATPase, C-terminal domain"/>
    <property type="match status" value="1"/>
</dbReference>
<dbReference type="Gene3D" id="6.10.340.10">
    <property type="match status" value="1"/>
</dbReference>
<dbReference type="InterPro" id="IPR005467">
    <property type="entry name" value="His_kinase_dom"/>
</dbReference>
<keyword evidence="3 14" id="KW-1003">Cell membrane</keyword>
<dbReference type="PATRIC" id="fig|588858.6.peg.2824"/>
<dbReference type="InterPro" id="IPR003660">
    <property type="entry name" value="HAMP_dom"/>
</dbReference>
<keyword evidence="6 14" id="KW-0808">Transferase</keyword>
<evidence type="ECO:0000313" key="19">
    <source>
        <dbReference type="Proteomes" id="UP000002695"/>
    </source>
</evidence>
<dbReference type="SUPFAM" id="SSF158472">
    <property type="entry name" value="HAMP domain-like"/>
    <property type="match status" value="1"/>
</dbReference>
<dbReference type="CDD" id="cd22899">
    <property type="entry name" value="NarQ_sensor"/>
    <property type="match status" value="1"/>
</dbReference>
<dbReference type="CDD" id="cd06225">
    <property type="entry name" value="HAMP"/>
    <property type="match status" value="1"/>
</dbReference>
<dbReference type="InterPro" id="IPR029095">
    <property type="entry name" value="NarX-like_N"/>
</dbReference>
<dbReference type="GO" id="GO:0005886">
    <property type="term" value="C:plasma membrane"/>
    <property type="evidence" value="ECO:0007669"/>
    <property type="project" value="UniProtKB-SubCell"/>
</dbReference>
<dbReference type="InterPro" id="IPR050482">
    <property type="entry name" value="Sensor_HK_TwoCompSys"/>
</dbReference>
<keyword evidence="10 14" id="KW-0067">ATP-binding</keyword>
<protein>
    <recommendedName>
        <fullName evidence="14">Sensor protein</fullName>
        <ecNumber evidence="14">2.7.13.3</ecNumber>
    </recommendedName>
</protein>
<keyword evidence="11 15" id="KW-1133">Transmembrane helix</keyword>
<dbReference type="NCBIfam" id="NF008184">
    <property type="entry name" value="PRK10935.1"/>
    <property type="match status" value="1"/>
</dbReference>
<keyword evidence="8 14" id="KW-0547">Nucleotide-binding</keyword>
<keyword evidence="13 14" id="KW-0472">Membrane</keyword>
<keyword evidence="7 15" id="KW-0812">Transmembrane</keyword>
<dbReference type="Gene3D" id="1.20.120.960">
    <property type="entry name" value="Histidine kinase NarX, sensor domain"/>
    <property type="match status" value="1"/>
</dbReference>
<dbReference type="PROSITE" id="PS50885">
    <property type="entry name" value="HAMP"/>
    <property type="match status" value="1"/>
</dbReference>
<dbReference type="PIRSF" id="PIRSF003167">
    <property type="entry name" value="STHK_NarX/NarQ"/>
    <property type="match status" value="1"/>
</dbReference>
<dbReference type="KEGG" id="seo:STM14_3042"/>
<dbReference type="Pfam" id="PF02518">
    <property type="entry name" value="HATPase_c"/>
    <property type="match status" value="1"/>
</dbReference>
<dbReference type="PANTHER" id="PTHR24421:SF10">
    <property type="entry name" value="NITRATE_NITRITE SENSOR PROTEIN NARQ"/>
    <property type="match status" value="1"/>
</dbReference>
<evidence type="ECO:0000256" key="10">
    <source>
        <dbReference type="ARBA" id="ARBA00022840"/>
    </source>
</evidence>
<evidence type="ECO:0000259" key="16">
    <source>
        <dbReference type="PROSITE" id="PS50109"/>
    </source>
</evidence>
<feature type="domain" description="Histidine kinase" evidence="16">
    <location>
        <begin position="410"/>
        <end position="605"/>
    </location>
</feature>
<gene>
    <name evidence="18" type="primary">narQ</name>
    <name evidence="18" type="ordered locus">STM14_3042</name>
</gene>
<dbReference type="Pfam" id="PF13675">
    <property type="entry name" value="PilJ"/>
    <property type="match status" value="1"/>
</dbReference>
<dbReference type="PROSITE" id="PS50109">
    <property type="entry name" value="HIS_KIN"/>
    <property type="match status" value="1"/>
</dbReference>
<dbReference type="AlphaFoldDB" id="A0A0F6B4N3"/>
<dbReference type="SMART" id="SM00304">
    <property type="entry name" value="HAMP"/>
    <property type="match status" value="1"/>
</dbReference>
<proteinExistence type="predicted"/>
<keyword evidence="9 14" id="KW-0418">Kinase</keyword>
<evidence type="ECO:0000313" key="18">
    <source>
        <dbReference type="EMBL" id="ACY89474.1"/>
    </source>
</evidence>
<organism evidence="18 19">
    <name type="scientific">Salmonella typhimurium (strain 14028s / SGSC 2262)</name>
    <dbReference type="NCBI Taxonomy" id="588858"/>
    <lineage>
        <taxon>Bacteria</taxon>
        <taxon>Pseudomonadati</taxon>
        <taxon>Pseudomonadota</taxon>
        <taxon>Gammaproteobacteria</taxon>
        <taxon>Enterobacterales</taxon>
        <taxon>Enterobacteriaceae</taxon>
        <taxon>Salmonella</taxon>
    </lineage>
</organism>
<keyword evidence="5" id="KW-0597">Phosphoprotein</keyword>
<evidence type="ECO:0000256" key="13">
    <source>
        <dbReference type="ARBA" id="ARBA00023136"/>
    </source>
</evidence>
<evidence type="ECO:0000256" key="12">
    <source>
        <dbReference type="ARBA" id="ARBA00023012"/>
    </source>
</evidence>
<comment type="subcellular location">
    <subcellularLocation>
        <location evidence="2">Cell inner membrane</location>
        <topology evidence="2">Multi-pass membrane protein</topology>
    </subcellularLocation>
</comment>
<dbReference type="SMART" id="SM00387">
    <property type="entry name" value="HATPase_c"/>
    <property type="match status" value="1"/>
</dbReference>
<dbReference type="EMBL" id="CP001363">
    <property type="protein sequence ID" value="ACY89474.1"/>
    <property type="molecule type" value="Genomic_DNA"/>
</dbReference>
<evidence type="ECO:0000256" key="5">
    <source>
        <dbReference type="ARBA" id="ARBA00022553"/>
    </source>
</evidence>
<evidence type="ECO:0000256" key="3">
    <source>
        <dbReference type="ARBA" id="ARBA00022475"/>
    </source>
</evidence>
<dbReference type="PANTHER" id="PTHR24421">
    <property type="entry name" value="NITRATE/NITRITE SENSOR PROTEIN NARX-RELATED"/>
    <property type="match status" value="1"/>
</dbReference>
<dbReference type="Proteomes" id="UP000002695">
    <property type="component" value="Chromosome"/>
</dbReference>
<dbReference type="SUPFAM" id="SSF55874">
    <property type="entry name" value="ATPase domain of HSP90 chaperone/DNA topoisomerase II/histidine kinase"/>
    <property type="match status" value="1"/>
</dbReference>
<evidence type="ECO:0000256" key="9">
    <source>
        <dbReference type="ARBA" id="ARBA00022777"/>
    </source>
</evidence>
<evidence type="ECO:0000256" key="1">
    <source>
        <dbReference type="ARBA" id="ARBA00000085"/>
    </source>
</evidence>
<dbReference type="EC" id="2.7.13.3" evidence="14"/>
<feature type="transmembrane region" description="Helical" evidence="15">
    <location>
        <begin position="193"/>
        <end position="215"/>
    </location>
</feature>
<evidence type="ECO:0000256" key="7">
    <source>
        <dbReference type="ARBA" id="ARBA00022692"/>
    </source>
</evidence>
<evidence type="ECO:0000256" key="6">
    <source>
        <dbReference type="ARBA" id="ARBA00022679"/>
    </source>
</evidence>
<dbReference type="Pfam" id="PF07730">
    <property type="entry name" value="HisKA_3"/>
    <property type="match status" value="1"/>
</dbReference>
<feature type="domain" description="HAMP" evidence="17">
    <location>
        <begin position="220"/>
        <end position="273"/>
    </location>
</feature>
<keyword evidence="4 14" id="KW-0997">Cell inner membrane</keyword>
<evidence type="ECO:0000256" key="4">
    <source>
        <dbReference type="ARBA" id="ARBA00022519"/>
    </source>
</evidence>